<reference evidence="2 3" key="1">
    <citation type="journal article" date="2014" name="Nature">
        <title>An environmental bacterial taxon with a large and distinct metabolic repertoire.</title>
        <authorList>
            <person name="Wilson M.C."/>
            <person name="Mori T."/>
            <person name="Ruckert C."/>
            <person name="Uria A.R."/>
            <person name="Helf M.J."/>
            <person name="Takada K."/>
            <person name="Gernert C."/>
            <person name="Steffens U.A."/>
            <person name="Heycke N."/>
            <person name="Schmitt S."/>
            <person name="Rinke C."/>
            <person name="Helfrich E.J."/>
            <person name="Brachmann A.O."/>
            <person name="Gurgui C."/>
            <person name="Wakimoto T."/>
            <person name="Kracht M."/>
            <person name="Crusemann M."/>
            <person name="Hentschel U."/>
            <person name="Abe I."/>
            <person name="Matsunaga S."/>
            <person name="Kalinowski J."/>
            <person name="Takeyama H."/>
            <person name="Piel J."/>
        </authorList>
    </citation>
    <scope>NUCLEOTIDE SEQUENCE [LARGE SCALE GENOMIC DNA]</scope>
    <source>
        <strain evidence="3">TSY2</strain>
    </source>
</reference>
<dbReference type="AlphaFoldDB" id="W4LN42"/>
<gene>
    <name evidence="2" type="ORF">ETSY2_41450</name>
</gene>
<accession>W4LN42</accession>
<sequence length="183" mass="20062">MPRLPMPSDTDAFAEQTRAAVRHILETRNSMPPPSSYLTYAGQAGALLSDLVEYLRYHTSLSPAETELAICTSARASNADYIWNGHVRLGLEAGVREEAIRAIDTYGPLDGLTADEALIIGFGRELLESPQVSDQTFNAVRARYGEQGLLELTAVMSVYTMNANILRVMDHQAAADARHLTPR</sequence>
<dbReference type="Pfam" id="PF02627">
    <property type="entry name" value="CMD"/>
    <property type="match status" value="1"/>
</dbReference>
<dbReference type="PANTHER" id="PTHR34846:SF11">
    <property type="entry name" value="4-CARBOXYMUCONOLACTONE DECARBOXYLASE FAMILY PROTEIN (AFU_ORTHOLOGUE AFUA_6G11590)"/>
    <property type="match status" value="1"/>
</dbReference>
<dbReference type="PANTHER" id="PTHR34846">
    <property type="entry name" value="4-CARBOXYMUCONOLACTONE DECARBOXYLASE FAMILY PROTEIN (AFU_ORTHOLOGUE AFUA_6G11590)"/>
    <property type="match status" value="1"/>
</dbReference>
<dbReference type="HOGENOM" id="CLU_082760_3_0_7"/>
<dbReference type="Proteomes" id="UP000019140">
    <property type="component" value="Unassembled WGS sequence"/>
</dbReference>
<evidence type="ECO:0000313" key="2">
    <source>
        <dbReference type="EMBL" id="ETW99145.1"/>
    </source>
</evidence>
<feature type="domain" description="Carboxymuconolactone decarboxylase-like" evidence="1">
    <location>
        <begin position="45"/>
        <end position="103"/>
    </location>
</feature>
<comment type="caution">
    <text evidence="2">The sequence shown here is derived from an EMBL/GenBank/DDBJ whole genome shotgun (WGS) entry which is preliminary data.</text>
</comment>
<name>W4LN42_9BACT</name>
<protein>
    <recommendedName>
        <fullName evidence="1">Carboxymuconolactone decarboxylase-like domain-containing protein</fullName>
    </recommendedName>
</protein>
<dbReference type="Gene3D" id="1.20.1290.10">
    <property type="entry name" value="AhpD-like"/>
    <property type="match status" value="1"/>
</dbReference>
<dbReference type="InterPro" id="IPR029032">
    <property type="entry name" value="AhpD-like"/>
</dbReference>
<evidence type="ECO:0000259" key="1">
    <source>
        <dbReference type="Pfam" id="PF02627"/>
    </source>
</evidence>
<keyword evidence="3" id="KW-1185">Reference proteome</keyword>
<dbReference type="InterPro" id="IPR003779">
    <property type="entry name" value="CMD-like"/>
</dbReference>
<proteinExistence type="predicted"/>
<evidence type="ECO:0000313" key="3">
    <source>
        <dbReference type="Proteomes" id="UP000019140"/>
    </source>
</evidence>
<dbReference type="GO" id="GO:0051920">
    <property type="term" value="F:peroxiredoxin activity"/>
    <property type="evidence" value="ECO:0007669"/>
    <property type="project" value="InterPro"/>
</dbReference>
<dbReference type="SUPFAM" id="SSF69118">
    <property type="entry name" value="AhpD-like"/>
    <property type="match status" value="1"/>
</dbReference>
<organism evidence="2 3">
    <name type="scientific">Candidatus Entotheonella gemina</name>
    <dbReference type="NCBI Taxonomy" id="1429439"/>
    <lineage>
        <taxon>Bacteria</taxon>
        <taxon>Pseudomonadati</taxon>
        <taxon>Nitrospinota/Tectimicrobiota group</taxon>
        <taxon>Candidatus Tectimicrobiota</taxon>
        <taxon>Candidatus Entotheonellia</taxon>
        <taxon>Candidatus Entotheonellales</taxon>
        <taxon>Candidatus Entotheonellaceae</taxon>
        <taxon>Candidatus Entotheonella</taxon>
    </lineage>
</organism>
<dbReference type="EMBL" id="AZHX01001870">
    <property type="protein sequence ID" value="ETW99145.1"/>
    <property type="molecule type" value="Genomic_DNA"/>
</dbReference>